<comment type="caution">
    <text evidence="1">The sequence shown here is derived from an EMBL/GenBank/DDBJ whole genome shotgun (WGS) entry which is preliminary data.</text>
</comment>
<organism evidence="1 2">
    <name type="scientific">Protopolystoma xenopodis</name>
    <dbReference type="NCBI Taxonomy" id="117903"/>
    <lineage>
        <taxon>Eukaryota</taxon>
        <taxon>Metazoa</taxon>
        <taxon>Spiralia</taxon>
        <taxon>Lophotrochozoa</taxon>
        <taxon>Platyhelminthes</taxon>
        <taxon>Monogenea</taxon>
        <taxon>Polyopisthocotylea</taxon>
        <taxon>Polystomatidea</taxon>
        <taxon>Polystomatidae</taxon>
        <taxon>Protopolystoma</taxon>
    </lineage>
</organism>
<protein>
    <submittedName>
        <fullName evidence="1">Uncharacterized protein</fullName>
    </submittedName>
</protein>
<dbReference type="Proteomes" id="UP000784294">
    <property type="component" value="Unassembled WGS sequence"/>
</dbReference>
<evidence type="ECO:0000313" key="1">
    <source>
        <dbReference type="EMBL" id="VEL35909.1"/>
    </source>
</evidence>
<keyword evidence="2" id="KW-1185">Reference proteome</keyword>
<name>A0A3S5BR98_9PLAT</name>
<accession>A0A3S5BR98</accession>
<dbReference type="EMBL" id="CAAALY010250962">
    <property type="protein sequence ID" value="VEL35909.1"/>
    <property type="molecule type" value="Genomic_DNA"/>
</dbReference>
<evidence type="ECO:0000313" key="2">
    <source>
        <dbReference type="Proteomes" id="UP000784294"/>
    </source>
</evidence>
<reference evidence="1" key="1">
    <citation type="submission" date="2018-11" db="EMBL/GenBank/DDBJ databases">
        <authorList>
            <consortium name="Pathogen Informatics"/>
        </authorList>
    </citation>
    <scope>NUCLEOTIDE SEQUENCE</scope>
</reference>
<proteinExistence type="predicted"/>
<gene>
    <name evidence="1" type="ORF">PXEA_LOCUS29349</name>
</gene>
<sequence>MIRDTTTLVFCDVEGFRLRSAFVNVIMLIVSAQLNELSKEKILDRLQRGVIALEATESTFGYTTTFGEPGKISKPGVSNGLAIL</sequence>
<dbReference type="AlphaFoldDB" id="A0A3S5BR98"/>